<gene>
    <name evidence="1" type="ORF">BET01_06585</name>
</gene>
<sequence>MRIPFQWTSKRVENTNKTGDKVFGFVYVVKHSEYNAAYSLKEIVQKITVIEKEMTEFLINGKDTVPVYAMNEFKGHRDRAFLGILHPARGASFVSIGINKSVMAFQMA</sequence>
<dbReference type="Proteomes" id="UP000284277">
    <property type="component" value="Unassembled WGS sequence"/>
</dbReference>
<evidence type="ECO:0000313" key="2">
    <source>
        <dbReference type="Proteomes" id="UP000284277"/>
    </source>
</evidence>
<protein>
    <submittedName>
        <fullName evidence="1">Uncharacterized protein</fullName>
    </submittedName>
</protein>
<dbReference type="EMBL" id="MCIA01000031">
    <property type="protein sequence ID" value="RKD30256.1"/>
    <property type="molecule type" value="Genomic_DNA"/>
</dbReference>
<reference evidence="1 2" key="1">
    <citation type="submission" date="2016-08" db="EMBL/GenBank/DDBJ databases">
        <title>A new outlook on sporulation: Clostridium algidixylanolyticum.</title>
        <authorList>
            <person name="Poppleton D.I."/>
            <person name="Gribaldo S."/>
        </authorList>
    </citation>
    <scope>NUCLEOTIDE SEQUENCE [LARGE SCALE GENOMIC DNA]</scope>
    <source>
        <strain evidence="1 2">SPL73</strain>
    </source>
</reference>
<name>A0A419SYH4_9FIRM</name>
<comment type="caution">
    <text evidence="1">The sequence shown here is derived from an EMBL/GenBank/DDBJ whole genome shotgun (WGS) entry which is preliminary data.</text>
</comment>
<evidence type="ECO:0000313" key="1">
    <source>
        <dbReference type="EMBL" id="RKD30256.1"/>
    </source>
</evidence>
<organism evidence="1 2">
    <name type="scientific">Lacrimispora algidixylanolytica</name>
    <dbReference type="NCBI Taxonomy" id="94868"/>
    <lineage>
        <taxon>Bacteria</taxon>
        <taxon>Bacillati</taxon>
        <taxon>Bacillota</taxon>
        <taxon>Clostridia</taxon>
        <taxon>Lachnospirales</taxon>
        <taxon>Lachnospiraceae</taxon>
        <taxon>Lacrimispora</taxon>
    </lineage>
</organism>
<dbReference type="AlphaFoldDB" id="A0A419SYH4"/>
<proteinExistence type="predicted"/>
<keyword evidence="2" id="KW-1185">Reference proteome</keyword>
<accession>A0A419SYH4</accession>